<proteinExistence type="predicted"/>
<dbReference type="RefSeq" id="XP_060286699.1">
    <property type="nucleotide sequence ID" value="XM_060429685.1"/>
</dbReference>
<feature type="compositionally biased region" description="Low complexity" evidence="2">
    <location>
        <begin position="74"/>
        <end position="100"/>
    </location>
</feature>
<name>A0AAJ0FJC3_9PEZI</name>
<evidence type="ECO:0000256" key="1">
    <source>
        <dbReference type="SAM" id="Coils"/>
    </source>
</evidence>
<feature type="coiled-coil region" evidence="1">
    <location>
        <begin position="166"/>
        <end position="225"/>
    </location>
</feature>
<evidence type="ECO:0000256" key="2">
    <source>
        <dbReference type="SAM" id="MobiDB-lite"/>
    </source>
</evidence>
<feature type="region of interest" description="Disordered" evidence="2">
    <location>
        <begin position="258"/>
        <end position="421"/>
    </location>
</feature>
<feature type="region of interest" description="Disordered" evidence="2">
    <location>
        <begin position="453"/>
        <end position="481"/>
    </location>
</feature>
<dbReference type="AlphaFoldDB" id="A0AAJ0FJC3"/>
<feature type="compositionally biased region" description="Gly residues" evidence="2">
    <location>
        <begin position="101"/>
        <end position="110"/>
    </location>
</feature>
<sequence length="761" mass="80853">MADLGWFRNLGQRPHSPTRPAGPEHDGDLPGELRHRQSYSSMRLLGPHGPVHRVSSFLSLDLGPSSGREGRPGGATPSPTPTADSPTTTTTTTTDSTVDTDGGGGRGGGTDSAPLDEEVAAAAVVRDRDRTWQSPSLDMVVEALQVAMMTKRDALVPLPVHYNAHVLALIEGYAKLRRRVAEAREEAAELRRLMGGEREEFRAVAEEWSAREEAYRAEVRRLELVIARTSRDGMETVVLARSGSLVDRGARKGFQERLKRLSSSQDDEEENYQIEPQSQRVGIPRTRDHIPRTLNPDQDIKMSQRLQQEDDSTREHRRRLVQYRETRPEVTREQTPELGQRSTTYLPPGSQSSIQANTRSGQSETAFQSGRHLQYQMGIDSSPSSSSTSTESAASQPQERKAGQDTEEVTGGLGHSGEHVTSVYRTMEDADTKGRPSSPPINTVGYTVWNGFTNGNWSPGEGGETSRQGAGPEGEGYSSRAQPHMENQQVRRFSFHAGDDEILSVTPPVLLSGDQNSTAERARAAAPSTDDTSTLTARAAGLLSLVTGFVSSSERLRPAAATETATQQPTSEVGPNISSGSSGSATTTSSACYDMTPSTSTGSVIHVGNRQSTLHKDDLARSRLGVRREGSGRGGASGAGGDGGAGGWNNASSRDTVASPQPDVLASSSLRVVVVDSPSRQPARVPSRAASDAPQKLPGAAPVTTASPSQVGQGLTASGGMGGTESAGNAARIAAARAVARGNKREQDKQSRLAPGGSCTT</sequence>
<feature type="region of interest" description="Disordered" evidence="2">
    <location>
        <begin position="1"/>
        <end position="115"/>
    </location>
</feature>
<feature type="compositionally biased region" description="Polar residues" evidence="2">
    <location>
        <begin position="340"/>
        <end position="368"/>
    </location>
</feature>
<feature type="compositionally biased region" description="Low complexity" evidence="2">
    <location>
        <begin position="663"/>
        <end position="680"/>
    </location>
</feature>
<evidence type="ECO:0000313" key="4">
    <source>
        <dbReference type="Proteomes" id="UP001244011"/>
    </source>
</evidence>
<keyword evidence="1" id="KW-0175">Coiled coil</keyword>
<feature type="compositionally biased region" description="Low complexity" evidence="2">
    <location>
        <begin position="558"/>
        <end position="570"/>
    </location>
</feature>
<organism evidence="3 4">
    <name type="scientific">Phialemonium atrogriseum</name>
    <dbReference type="NCBI Taxonomy" id="1093897"/>
    <lineage>
        <taxon>Eukaryota</taxon>
        <taxon>Fungi</taxon>
        <taxon>Dikarya</taxon>
        <taxon>Ascomycota</taxon>
        <taxon>Pezizomycotina</taxon>
        <taxon>Sordariomycetes</taxon>
        <taxon>Sordariomycetidae</taxon>
        <taxon>Cephalothecales</taxon>
        <taxon>Cephalothecaceae</taxon>
        <taxon>Phialemonium</taxon>
    </lineage>
</organism>
<keyword evidence="4" id="KW-1185">Reference proteome</keyword>
<feature type="compositionally biased region" description="Basic and acidic residues" evidence="2">
    <location>
        <begin position="22"/>
        <end position="35"/>
    </location>
</feature>
<feature type="compositionally biased region" description="Low complexity" evidence="2">
    <location>
        <begin position="578"/>
        <end position="591"/>
    </location>
</feature>
<gene>
    <name evidence="3" type="ORF">QBC33DRAFT_555964</name>
</gene>
<dbReference type="EMBL" id="MU839000">
    <property type="protein sequence ID" value="KAK1770486.1"/>
    <property type="molecule type" value="Genomic_DNA"/>
</dbReference>
<feature type="compositionally biased region" description="Polar residues" evidence="2">
    <location>
        <begin position="649"/>
        <end position="659"/>
    </location>
</feature>
<protein>
    <submittedName>
        <fullName evidence="3">Uncharacterized protein</fullName>
    </submittedName>
</protein>
<feature type="compositionally biased region" description="Basic and acidic residues" evidence="2">
    <location>
        <begin position="614"/>
        <end position="631"/>
    </location>
</feature>
<feature type="compositionally biased region" description="Basic and acidic residues" evidence="2">
    <location>
        <begin position="298"/>
        <end position="314"/>
    </location>
</feature>
<feature type="compositionally biased region" description="Low complexity" evidence="2">
    <location>
        <begin position="381"/>
        <end position="397"/>
    </location>
</feature>
<feature type="region of interest" description="Disordered" evidence="2">
    <location>
        <begin position="428"/>
        <end position="447"/>
    </location>
</feature>
<reference evidence="3" key="1">
    <citation type="submission" date="2023-06" db="EMBL/GenBank/DDBJ databases">
        <title>Genome-scale phylogeny and comparative genomics of the fungal order Sordariales.</title>
        <authorList>
            <consortium name="Lawrence Berkeley National Laboratory"/>
            <person name="Hensen N."/>
            <person name="Bonometti L."/>
            <person name="Westerberg I."/>
            <person name="Brannstrom I.O."/>
            <person name="Guillou S."/>
            <person name="Cros-Aarteil S."/>
            <person name="Calhoun S."/>
            <person name="Haridas S."/>
            <person name="Kuo A."/>
            <person name="Mondo S."/>
            <person name="Pangilinan J."/>
            <person name="Riley R."/>
            <person name="Labutti K."/>
            <person name="Andreopoulos B."/>
            <person name="Lipzen A."/>
            <person name="Chen C."/>
            <person name="Yanf M."/>
            <person name="Daum C."/>
            <person name="Ng V."/>
            <person name="Clum A."/>
            <person name="Steindorff A."/>
            <person name="Ohm R."/>
            <person name="Martin F."/>
            <person name="Silar P."/>
            <person name="Natvig D."/>
            <person name="Lalanne C."/>
            <person name="Gautier V."/>
            <person name="Ament-Velasquez S.L."/>
            <person name="Kruys A."/>
            <person name="Hutchinson M.I."/>
            <person name="Powell A.J."/>
            <person name="Barry K."/>
            <person name="Miller A.N."/>
            <person name="Grigoriev I.V."/>
            <person name="Debuchy R."/>
            <person name="Gladieux P."/>
            <person name="Thoren M.H."/>
            <person name="Johannesson H."/>
        </authorList>
    </citation>
    <scope>NUCLEOTIDE SEQUENCE</scope>
    <source>
        <strain evidence="3">8032-3</strain>
    </source>
</reference>
<comment type="caution">
    <text evidence="3">The sequence shown here is derived from an EMBL/GenBank/DDBJ whole genome shotgun (WGS) entry which is preliminary data.</text>
</comment>
<feature type="compositionally biased region" description="Polar residues" evidence="2">
    <location>
        <begin position="704"/>
        <end position="716"/>
    </location>
</feature>
<feature type="compositionally biased region" description="Low complexity" evidence="2">
    <location>
        <begin position="727"/>
        <end position="741"/>
    </location>
</feature>
<feature type="region of interest" description="Disordered" evidence="2">
    <location>
        <begin position="507"/>
        <end position="532"/>
    </location>
</feature>
<accession>A0AAJ0FJC3</accession>
<dbReference type="GeneID" id="85312872"/>
<feature type="compositionally biased region" description="Gly residues" evidence="2">
    <location>
        <begin position="632"/>
        <end position="647"/>
    </location>
</feature>
<feature type="compositionally biased region" description="Basic and acidic residues" evidence="2">
    <location>
        <begin position="322"/>
        <end position="335"/>
    </location>
</feature>
<feature type="region of interest" description="Disordered" evidence="2">
    <location>
        <begin position="554"/>
        <end position="761"/>
    </location>
</feature>
<dbReference type="Proteomes" id="UP001244011">
    <property type="component" value="Unassembled WGS sequence"/>
</dbReference>
<evidence type="ECO:0000313" key="3">
    <source>
        <dbReference type="EMBL" id="KAK1770486.1"/>
    </source>
</evidence>